<dbReference type="PANTHER" id="PTHR37534">
    <property type="entry name" value="TRANSCRIPTIONAL ACTIVATOR PROTEIN UGA3"/>
    <property type="match status" value="1"/>
</dbReference>
<feature type="compositionally biased region" description="Low complexity" evidence="3">
    <location>
        <begin position="159"/>
        <end position="213"/>
    </location>
</feature>
<name>A5E5T1_LODEL</name>
<dbReference type="Proteomes" id="UP000001996">
    <property type="component" value="Unassembled WGS sequence"/>
</dbReference>
<dbReference type="GO" id="GO:0000976">
    <property type="term" value="F:transcription cis-regulatory region binding"/>
    <property type="evidence" value="ECO:0007669"/>
    <property type="project" value="TreeGrafter"/>
</dbReference>
<sequence length="831" mass="94769">MQQSNNTLLLKQLHLQQPPKRPYSRLGCRECKRRKIRCPEEKPECSTCVRLGKTCSYPLAGEKVLRISRRLIKEEIENLGKSTHFLPVQYDVPKRIKQKAKVANENASLNGQQQQQPQQQQQQQQQQHLLPLHGQTSPHSHYVHHNYDNVPHPQSTIGTPQQTPSQYQYPAPAFSQQPFQQSYQQTVPVPAPASASAPASAPSSTSASAQTPTAPAPPRLSFLNIENLINNSDPVNNHFDFLNGADLSMLTTDLSNLVNEIMEFSNLQPFPEDFQFDLFNPATPSTPSTSTSVSPSASCLPTNRHHHHHHHHYQQHQQHQQHQQQQRQQPSSAPALQQHIQQQQQHHHHQATYMGEELIVNLPLHYIKLKHRHEELYLEQFYNNFANIIEPFDAYHQKSKVLSNPARDIILKTASSEPFLLAAVLAEGAKTSFMKYKRPEDEKAYGAYLSKCLKLLEPARNAQVDDLNANIEAVLLTLLLLTAATATSTQQWRPHLTGCKELLVKISTKSRDSANMRHVSKIIMFCKYWFLSIEILAGLSTKLGGTLQTDYEINQLMSNSSDYELSVLKDMGIITEQGFNILMGYSHACISTFRDLLKLLNKHRREEAQRQQQAQHQAQQQAQQQTRPTLSPLPLQPLQQHNQYSCDAMLNLKLVSEFYKHAETVYLDSRGIIHESELHSKYTKPGLPIEEIRIGKDIYWLSWQDISHQSYVISSIIMILTRFFHIDSTNSNIKVLVDKLVLFITYLHQFSDVQQHASPFMLLMIQWPLLVTGLECRDRAQQQLLLKYFAMVGQIGASTANISVQMLRKEWELGAASENKSEGVNGDTLIY</sequence>
<dbReference type="OrthoDB" id="424974at2759"/>
<dbReference type="SMART" id="SM00066">
    <property type="entry name" value="GAL4"/>
    <property type="match status" value="1"/>
</dbReference>
<gene>
    <name evidence="5" type="ORF">LELG_04970</name>
</gene>
<dbReference type="SUPFAM" id="SSF57701">
    <property type="entry name" value="Zn2/Cys6 DNA-binding domain"/>
    <property type="match status" value="1"/>
</dbReference>
<dbReference type="Pfam" id="PF11951">
    <property type="entry name" value="Fungal_trans_2"/>
    <property type="match status" value="1"/>
</dbReference>
<evidence type="ECO:0000256" key="2">
    <source>
        <dbReference type="ARBA" id="ARBA00023242"/>
    </source>
</evidence>
<dbReference type="GO" id="GO:0045944">
    <property type="term" value="P:positive regulation of transcription by RNA polymerase II"/>
    <property type="evidence" value="ECO:0007669"/>
    <property type="project" value="TreeGrafter"/>
</dbReference>
<feature type="compositionally biased region" description="Low complexity" evidence="3">
    <location>
        <begin position="315"/>
        <end position="329"/>
    </location>
</feature>
<dbReference type="EMBL" id="CH981530">
    <property type="protein sequence ID" value="EDK46789.1"/>
    <property type="molecule type" value="Genomic_DNA"/>
</dbReference>
<keyword evidence="6" id="KW-1185">Reference proteome</keyword>
<dbReference type="InterPro" id="IPR001138">
    <property type="entry name" value="Zn2Cys6_DnaBD"/>
</dbReference>
<feature type="region of interest" description="Disordered" evidence="3">
    <location>
        <begin position="105"/>
        <end position="218"/>
    </location>
</feature>
<dbReference type="PROSITE" id="PS50048">
    <property type="entry name" value="ZN2_CY6_FUNGAL_2"/>
    <property type="match status" value="1"/>
</dbReference>
<dbReference type="PROSITE" id="PS00463">
    <property type="entry name" value="ZN2_CY6_FUNGAL_1"/>
    <property type="match status" value="1"/>
</dbReference>
<dbReference type="CDD" id="cd00067">
    <property type="entry name" value="GAL4"/>
    <property type="match status" value="1"/>
</dbReference>
<keyword evidence="2" id="KW-0539">Nucleus</keyword>
<evidence type="ECO:0000256" key="1">
    <source>
        <dbReference type="ARBA" id="ARBA00004123"/>
    </source>
</evidence>
<dbReference type="FunCoup" id="A5E5T1">
    <property type="interactions" value="57"/>
</dbReference>
<comment type="subcellular location">
    <subcellularLocation>
        <location evidence="1">Nucleus</location>
    </subcellularLocation>
</comment>
<feature type="compositionally biased region" description="Low complexity" evidence="3">
    <location>
        <begin position="610"/>
        <end position="634"/>
    </location>
</feature>
<feature type="domain" description="Zn(2)-C6 fungal-type" evidence="4">
    <location>
        <begin position="27"/>
        <end position="57"/>
    </location>
</feature>
<dbReference type="GeneID" id="5231043"/>
<dbReference type="InterPro" id="IPR036864">
    <property type="entry name" value="Zn2-C6_fun-type_DNA-bd_sf"/>
</dbReference>
<organism evidence="5 6">
    <name type="scientific">Lodderomyces elongisporus (strain ATCC 11503 / CBS 2605 / JCM 1781 / NBRC 1676 / NRRL YB-4239)</name>
    <name type="common">Yeast</name>
    <name type="synonym">Saccharomyces elongisporus</name>
    <dbReference type="NCBI Taxonomy" id="379508"/>
    <lineage>
        <taxon>Eukaryota</taxon>
        <taxon>Fungi</taxon>
        <taxon>Dikarya</taxon>
        <taxon>Ascomycota</taxon>
        <taxon>Saccharomycotina</taxon>
        <taxon>Pichiomycetes</taxon>
        <taxon>Debaryomycetaceae</taxon>
        <taxon>Candida/Lodderomyces clade</taxon>
        <taxon>Lodderomyces</taxon>
    </lineage>
</organism>
<dbReference type="HOGENOM" id="CLU_014489_1_0_1"/>
<dbReference type="GO" id="GO:0005634">
    <property type="term" value="C:nucleus"/>
    <property type="evidence" value="ECO:0007669"/>
    <property type="project" value="UniProtKB-SubCell"/>
</dbReference>
<dbReference type="GO" id="GO:0008270">
    <property type="term" value="F:zinc ion binding"/>
    <property type="evidence" value="ECO:0007669"/>
    <property type="project" value="InterPro"/>
</dbReference>
<evidence type="ECO:0000256" key="3">
    <source>
        <dbReference type="SAM" id="MobiDB-lite"/>
    </source>
</evidence>
<reference evidence="5 6" key="1">
    <citation type="journal article" date="2009" name="Nature">
        <title>Evolution of pathogenicity and sexual reproduction in eight Candida genomes.</title>
        <authorList>
            <person name="Butler G."/>
            <person name="Rasmussen M.D."/>
            <person name="Lin M.F."/>
            <person name="Santos M.A."/>
            <person name="Sakthikumar S."/>
            <person name="Munro C.A."/>
            <person name="Rheinbay E."/>
            <person name="Grabherr M."/>
            <person name="Forche A."/>
            <person name="Reedy J.L."/>
            <person name="Agrafioti I."/>
            <person name="Arnaud M.B."/>
            <person name="Bates S."/>
            <person name="Brown A.J."/>
            <person name="Brunke S."/>
            <person name="Costanzo M.C."/>
            <person name="Fitzpatrick D.A."/>
            <person name="de Groot P.W."/>
            <person name="Harris D."/>
            <person name="Hoyer L.L."/>
            <person name="Hube B."/>
            <person name="Klis F.M."/>
            <person name="Kodira C."/>
            <person name="Lennard N."/>
            <person name="Logue M.E."/>
            <person name="Martin R."/>
            <person name="Neiman A.M."/>
            <person name="Nikolaou E."/>
            <person name="Quail M.A."/>
            <person name="Quinn J."/>
            <person name="Santos M.C."/>
            <person name="Schmitzberger F.F."/>
            <person name="Sherlock G."/>
            <person name="Shah P."/>
            <person name="Silverstein K.A."/>
            <person name="Skrzypek M.S."/>
            <person name="Soll D."/>
            <person name="Staggs R."/>
            <person name="Stansfield I."/>
            <person name="Stumpf M.P."/>
            <person name="Sudbery P.E."/>
            <person name="Srikantha T."/>
            <person name="Zeng Q."/>
            <person name="Berman J."/>
            <person name="Berriman M."/>
            <person name="Heitman J."/>
            <person name="Gow N.A."/>
            <person name="Lorenz M.C."/>
            <person name="Birren B.W."/>
            <person name="Kellis M."/>
            <person name="Cuomo C.A."/>
        </authorList>
    </citation>
    <scope>NUCLEOTIDE SEQUENCE [LARGE SCALE GENOMIC DNA]</scope>
    <source>
        <strain evidence="6">ATCC 11503 / BCRC 21390 / CBS 2605 / JCM 1781 / NBRC 1676 / NRRL YB-4239</strain>
    </source>
</reference>
<feature type="compositionally biased region" description="Low complexity" evidence="3">
    <location>
        <begin position="281"/>
        <end position="298"/>
    </location>
</feature>
<accession>A5E5T1</accession>
<dbReference type="Gene3D" id="4.10.240.10">
    <property type="entry name" value="Zn(2)-C6 fungal-type DNA-binding domain"/>
    <property type="match status" value="1"/>
</dbReference>
<dbReference type="VEuPathDB" id="FungiDB:LELG_04970"/>
<dbReference type="AlphaFoldDB" id="A5E5T1"/>
<dbReference type="eggNOG" id="ENOG502QW5G">
    <property type="taxonomic scope" value="Eukaryota"/>
</dbReference>
<proteinExistence type="predicted"/>
<evidence type="ECO:0000313" key="5">
    <source>
        <dbReference type="EMBL" id="EDK46789.1"/>
    </source>
</evidence>
<dbReference type="InterPro" id="IPR021858">
    <property type="entry name" value="Fun_TF"/>
</dbReference>
<protein>
    <recommendedName>
        <fullName evidence="4">Zn(2)-C6 fungal-type domain-containing protein</fullName>
    </recommendedName>
</protein>
<dbReference type="KEGG" id="lel:PVL30_005713"/>
<dbReference type="InParanoid" id="A5E5T1"/>
<evidence type="ECO:0000259" key="4">
    <source>
        <dbReference type="PROSITE" id="PS50048"/>
    </source>
</evidence>
<feature type="region of interest" description="Disordered" evidence="3">
    <location>
        <begin position="278"/>
        <end position="350"/>
    </location>
</feature>
<feature type="region of interest" description="Disordered" evidence="3">
    <location>
        <begin position="607"/>
        <end position="634"/>
    </location>
</feature>
<dbReference type="Pfam" id="PF00172">
    <property type="entry name" value="Zn_clus"/>
    <property type="match status" value="1"/>
</dbReference>
<evidence type="ECO:0000313" key="6">
    <source>
        <dbReference type="Proteomes" id="UP000001996"/>
    </source>
</evidence>
<feature type="compositionally biased region" description="Basic residues" evidence="3">
    <location>
        <begin position="303"/>
        <end position="314"/>
    </location>
</feature>
<dbReference type="PANTHER" id="PTHR37534:SF49">
    <property type="entry name" value="LYSINE BIOSYNTHESIS REGULATORY PROTEIN LYS14"/>
    <property type="match status" value="1"/>
</dbReference>
<dbReference type="GO" id="GO:0000981">
    <property type="term" value="F:DNA-binding transcription factor activity, RNA polymerase II-specific"/>
    <property type="evidence" value="ECO:0007669"/>
    <property type="project" value="InterPro"/>
</dbReference>
<feature type="compositionally biased region" description="Low complexity" evidence="3">
    <location>
        <begin position="112"/>
        <end position="127"/>
    </location>
</feature>